<dbReference type="RefSeq" id="WP_184885734.1">
    <property type="nucleotide sequence ID" value="NZ_BOOV01000019.1"/>
</dbReference>
<sequence length="362" mass="38126">MEPYRRDKAEDEATRERARVDLADHERADHERAGGPLADEGLGGLRDARPEDGRSPSGTADPAHTATSPGSDLADPGEAREAERRREHDDALRDPDSVPGRPGRTGEPGSHSEARPTPEPVLDFEPTGQFGAPPQSSDLIVYPKPEERAGTDELTTTGRPVAGPGLTRTGHDKGDDLVRENEVATKDRAGLTVAKDGTHESSRAAGLDHDGVAAHDGAADGVTAHRDAPDGAIANGGATGGVTALRSVPGDGTVNGATDGAGGNGRGTADGDFLGRWREVQAGFVDDPRDAVERADRLVEEAVDALTTRRKNLADRWKNGGDGDTERLRLALRDYRSLLEELVGLNHANAGHASSPARHESR</sequence>
<gene>
    <name evidence="2" type="ORF">BJ982_006145</name>
</gene>
<proteinExistence type="predicted"/>
<keyword evidence="3" id="KW-1185">Reference proteome</keyword>
<name>A0A7W7DF50_9ACTN</name>
<feature type="compositionally biased region" description="Gly residues" evidence="1">
    <location>
        <begin position="259"/>
        <end position="268"/>
    </location>
</feature>
<feature type="region of interest" description="Disordered" evidence="1">
    <location>
        <begin position="1"/>
        <end position="214"/>
    </location>
</feature>
<dbReference type="AlphaFoldDB" id="A0A7W7DF50"/>
<dbReference type="Proteomes" id="UP000542210">
    <property type="component" value="Unassembled WGS sequence"/>
</dbReference>
<evidence type="ECO:0000313" key="3">
    <source>
        <dbReference type="Proteomes" id="UP000542210"/>
    </source>
</evidence>
<organism evidence="2 3">
    <name type="scientific">Sphaerisporangium siamense</name>
    <dbReference type="NCBI Taxonomy" id="795645"/>
    <lineage>
        <taxon>Bacteria</taxon>
        <taxon>Bacillati</taxon>
        <taxon>Actinomycetota</taxon>
        <taxon>Actinomycetes</taxon>
        <taxon>Streptosporangiales</taxon>
        <taxon>Streptosporangiaceae</taxon>
        <taxon>Sphaerisporangium</taxon>
    </lineage>
</organism>
<evidence type="ECO:0000256" key="1">
    <source>
        <dbReference type="SAM" id="MobiDB-lite"/>
    </source>
</evidence>
<feature type="region of interest" description="Disordered" evidence="1">
    <location>
        <begin position="247"/>
        <end position="268"/>
    </location>
</feature>
<evidence type="ECO:0000313" key="2">
    <source>
        <dbReference type="EMBL" id="MBB4704601.1"/>
    </source>
</evidence>
<feature type="compositionally biased region" description="Basic and acidic residues" evidence="1">
    <location>
        <begin position="169"/>
        <end position="189"/>
    </location>
</feature>
<reference evidence="2 3" key="1">
    <citation type="submission" date="2020-08" db="EMBL/GenBank/DDBJ databases">
        <title>Sequencing the genomes of 1000 actinobacteria strains.</title>
        <authorList>
            <person name="Klenk H.-P."/>
        </authorList>
    </citation>
    <scope>NUCLEOTIDE SEQUENCE [LARGE SCALE GENOMIC DNA]</scope>
    <source>
        <strain evidence="2 3">DSM 45784</strain>
    </source>
</reference>
<dbReference type="EMBL" id="JACHND010000001">
    <property type="protein sequence ID" value="MBB4704601.1"/>
    <property type="molecule type" value="Genomic_DNA"/>
</dbReference>
<protein>
    <submittedName>
        <fullName evidence="2">Uncharacterized protein</fullName>
    </submittedName>
</protein>
<comment type="caution">
    <text evidence="2">The sequence shown here is derived from an EMBL/GenBank/DDBJ whole genome shotgun (WGS) entry which is preliminary data.</text>
</comment>
<feature type="compositionally biased region" description="Basic and acidic residues" evidence="1">
    <location>
        <begin position="196"/>
        <end position="213"/>
    </location>
</feature>
<feature type="compositionally biased region" description="Basic and acidic residues" evidence="1">
    <location>
        <begin position="77"/>
        <end position="96"/>
    </location>
</feature>
<feature type="compositionally biased region" description="Basic and acidic residues" evidence="1">
    <location>
        <begin position="1"/>
        <end position="33"/>
    </location>
</feature>
<accession>A0A7W7DF50</accession>